<reference evidence="2" key="1">
    <citation type="submission" date="2017-02" db="UniProtKB">
        <authorList>
            <consortium name="WormBaseParasite"/>
        </authorList>
    </citation>
    <scope>IDENTIFICATION</scope>
</reference>
<evidence type="ECO:0000313" key="1">
    <source>
        <dbReference type="Proteomes" id="UP000036681"/>
    </source>
</evidence>
<sequence length="89" mass="9877">MKCSRRDESKYRQRIGDYKSILKAAEIGREGARLREITLVESALACLCSDGRDRHICSALKTVCTDVMLTGLPLQVASMNTPFSRAEGK</sequence>
<name>A0A0M3I4U6_ASCLU</name>
<evidence type="ECO:0000313" key="2">
    <source>
        <dbReference type="WBParaSite" id="ALUE_0001185901-mRNA-1"/>
    </source>
</evidence>
<proteinExistence type="predicted"/>
<dbReference type="Proteomes" id="UP000036681">
    <property type="component" value="Unplaced"/>
</dbReference>
<organism evidence="1 2">
    <name type="scientific">Ascaris lumbricoides</name>
    <name type="common">Giant roundworm</name>
    <dbReference type="NCBI Taxonomy" id="6252"/>
    <lineage>
        <taxon>Eukaryota</taxon>
        <taxon>Metazoa</taxon>
        <taxon>Ecdysozoa</taxon>
        <taxon>Nematoda</taxon>
        <taxon>Chromadorea</taxon>
        <taxon>Rhabditida</taxon>
        <taxon>Spirurina</taxon>
        <taxon>Ascaridomorpha</taxon>
        <taxon>Ascaridoidea</taxon>
        <taxon>Ascarididae</taxon>
        <taxon>Ascaris</taxon>
    </lineage>
</organism>
<keyword evidence="1" id="KW-1185">Reference proteome</keyword>
<dbReference type="AlphaFoldDB" id="A0A0M3I4U6"/>
<protein>
    <submittedName>
        <fullName evidence="2">Transcriptional regulator</fullName>
    </submittedName>
</protein>
<dbReference type="WBParaSite" id="ALUE_0001185901-mRNA-1">
    <property type="protein sequence ID" value="ALUE_0001185901-mRNA-1"/>
    <property type="gene ID" value="ALUE_0001185901"/>
</dbReference>
<accession>A0A0M3I4U6</accession>